<name>A0A7S0Z4L2_9CHLO</name>
<dbReference type="SUPFAM" id="SSF56784">
    <property type="entry name" value="HAD-like"/>
    <property type="match status" value="1"/>
</dbReference>
<dbReference type="PANTHER" id="PTHR47108:SF1">
    <property type="entry name" value="5-AMINO-6-(5-PHOSPHO-D-RIBITYLAMINO)URACIL PHOSPHATASE, CHLOROPLASTIC"/>
    <property type="match status" value="1"/>
</dbReference>
<protein>
    <submittedName>
        <fullName evidence="1">Uncharacterized protein</fullName>
    </submittedName>
</protein>
<accession>A0A7S0Z4L2</accession>
<dbReference type="InterPro" id="IPR036412">
    <property type="entry name" value="HAD-like_sf"/>
</dbReference>
<dbReference type="EMBL" id="HBFO01000901">
    <property type="protein sequence ID" value="CAD8809552.1"/>
    <property type="molecule type" value="Transcribed_RNA"/>
</dbReference>
<dbReference type="Gene3D" id="3.40.50.1000">
    <property type="entry name" value="HAD superfamily/HAD-like"/>
    <property type="match status" value="1"/>
</dbReference>
<sequence length="312" mass="35150">MQISSICKYDAYLRSSKQVGRPCLKTRVTCRTALRTVAVTSTSNVQFSNLDSERDDSDIILPLANPLERFNRLGTSWFGVVCELEGVVVPDLTSEHRSAWRALAREERLELPREYEMHHYASLKPDQLVSQVFKWSRNPQEINRLVSRKHELFFEELASVGDCIQPGTVEFLDLITSLNVPCVLLSQQSLLHVKSILSDSPAQRFLSGKLNVGVASATSPNILSLVTSEDVRYGLPDPEAILFASNLLHRPLDRMIIVGSSLQTLEAALELDVRCVMLSQKFKYRELSKANLVVNSLNDLCFQNLKNLFQDV</sequence>
<organism evidence="1">
    <name type="scientific">Ostreococcus mediterraneus</name>
    <dbReference type="NCBI Taxonomy" id="1486918"/>
    <lineage>
        <taxon>Eukaryota</taxon>
        <taxon>Viridiplantae</taxon>
        <taxon>Chlorophyta</taxon>
        <taxon>Mamiellophyceae</taxon>
        <taxon>Mamiellales</taxon>
        <taxon>Bathycoccaceae</taxon>
        <taxon>Ostreococcus</taxon>
    </lineage>
</organism>
<gene>
    <name evidence="1" type="ORF">OMED0930_LOCUS645</name>
</gene>
<proteinExistence type="predicted"/>
<dbReference type="InterPro" id="IPR023214">
    <property type="entry name" value="HAD_sf"/>
</dbReference>
<dbReference type="PANTHER" id="PTHR47108">
    <property type="entry name" value="5-AMINO-6-(5-PHOSPHO-D-RIBITYLAMINO)URACIL PHOSPHATASE, CHLOROPLASTIC"/>
    <property type="match status" value="1"/>
</dbReference>
<dbReference type="InterPro" id="IPR023198">
    <property type="entry name" value="PGP-like_dom2"/>
</dbReference>
<evidence type="ECO:0000313" key="1">
    <source>
        <dbReference type="EMBL" id="CAD8809552.1"/>
    </source>
</evidence>
<dbReference type="AlphaFoldDB" id="A0A7S0Z4L2"/>
<reference evidence="1" key="1">
    <citation type="submission" date="2021-01" db="EMBL/GenBank/DDBJ databases">
        <authorList>
            <person name="Corre E."/>
            <person name="Pelletier E."/>
            <person name="Niang G."/>
            <person name="Scheremetjew M."/>
            <person name="Finn R."/>
            <person name="Kale V."/>
            <person name="Holt S."/>
            <person name="Cochrane G."/>
            <person name="Meng A."/>
            <person name="Brown T."/>
            <person name="Cohen L."/>
        </authorList>
    </citation>
    <scope>NUCLEOTIDE SEQUENCE</scope>
    <source>
        <strain evidence="1">Clade-D-RCC1621</strain>
    </source>
</reference>
<dbReference type="Gene3D" id="1.10.150.240">
    <property type="entry name" value="Putative phosphatase, domain 2"/>
    <property type="match status" value="1"/>
</dbReference>